<keyword evidence="6 11" id="KW-0479">Metal-binding</keyword>
<dbReference type="CDD" id="cd07038">
    <property type="entry name" value="TPP_PYR_PDC_IPDC_like"/>
    <property type="match status" value="1"/>
</dbReference>
<dbReference type="InterPro" id="IPR029035">
    <property type="entry name" value="DHS-like_NAD/FAD-binding_dom"/>
</dbReference>
<dbReference type="Gene3D" id="3.40.50.1220">
    <property type="entry name" value="TPP-binding domain"/>
    <property type="match status" value="1"/>
</dbReference>
<dbReference type="FunFam" id="3.40.50.970:FF:000024">
    <property type="entry name" value="Pyruvate decarboxylase isozyme"/>
    <property type="match status" value="1"/>
</dbReference>
<evidence type="ECO:0000256" key="5">
    <source>
        <dbReference type="ARBA" id="ARBA00020054"/>
    </source>
</evidence>
<evidence type="ECO:0000256" key="13">
    <source>
        <dbReference type="SAM" id="MobiDB-lite"/>
    </source>
</evidence>
<proteinExistence type="inferred from homology"/>
<dbReference type="GO" id="GO:0000287">
    <property type="term" value="F:magnesium ion binding"/>
    <property type="evidence" value="ECO:0007669"/>
    <property type="project" value="InterPro"/>
</dbReference>
<dbReference type="PANTHER" id="PTHR43452:SF30">
    <property type="entry name" value="PYRUVATE DECARBOXYLASE ISOZYME 1-RELATED"/>
    <property type="match status" value="1"/>
</dbReference>
<keyword evidence="18" id="KW-1185">Reference proteome</keyword>
<dbReference type="EMBL" id="JAMRXG010000001">
    <property type="protein sequence ID" value="MCM6772604.1"/>
    <property type="molecule type" value="Genomic_DNA"/>
</dbReference>
<dbReference type="SUPFAM" id="SSF52518">
    <property type="entry name" value="Thiamin diphosphate-binding fold (THDP-binding)"/>
    <property type="match status" value="2"/>
</dbReference>
<evidence type="ECO:0000256" key="11">
    <source>
        <dbReference type="PIRSR" id="PIRSR036565-2"/>
    </source>
</evidence>
<keyword evidence="9 12" id="KW-0786">Thiamine pyrophosphate</keyword>
<feature type="binding site" evidence="11">
    <location>
        <position position="530"/>
    </location>
    <ligand>
        <name>Mg(2+)</name>
        <dbReference type="ChEBI" id="CHEBI:18420"/>
    </ligand>
</feature>
<evidence type="ECO:0000259" key="16">
    <source>
        <dbReference type="Pfam" id="PF02776"/>
    </source>
</evidence>
<feature type="domain" description="Thiamine pyrophosphate enzyme TPP-binding" evidence="15">
    <location>
        <begin position="458"/>
        <end position="595"/>
    </location>
</feature>
<evidence type="ECO:0000256" key="6">
    <source>
        <dbReference type="ARBA" id="ARBA00022723"/>
    </source>
</evidence>
<dbReference type="InterPro" id="IPR012110">
    <property type="entry name" value="PDC/IPDC-like"/>
</dbReference>
<dbReference type="InterPro" id="IPR006311">
    <property type="entry name" value="TAT_signal"/>
</dbReference>
<dbReference type="Gene3D" id="3.40.50.970">
    <property type="match status" value="2"/>
</dbReference>
<protein>
    <recommendedName>
        <fullName evidence="5">Alpha-keto-acid decarboxylase</fullName>
    </recommendedName>
</protein>
<evidence type="ECO:0000256" key="12">
    <source>
        <dbReference type="RuleBase" id="RU362132"/>
    </source>
</evidence>
<comment type="similarity">
    <text evidence="4 12">Belongs to the TPP enzyme family.</text>
</comment>
<reference evidence="17" key="1">
    <citation type="submission" date="2022-06" db="EMBL/GenBank/DDBJ databases">
        <title>Novel species in genus nocardia.</title>
        <authorList>
            <person name="Li F."/>
        </authorList>
    </citation>
    <scope>NUCLEOTIDE SEQUENCE</scope>
    <source>
        <strain evidence="17">CDC141</strain>
    </source>
</reference>
<evidence type="ECO:0000259" key="15">
    <source>
        <dbReference type="Pfam" id="PF02775"/>
    </source>
</evidence>
<dbReference type="InterPro" id="IPR012000">
    <property type="entry name" value="Thiamin_PyroP_enz_cen_dom"/>
</dbReference>
<keyword evidence="8 11" id="KW-0460">Magnesium</keyword>
<dbReference type="GO" id="GO:0005829">
    <property type="term" value="C:cytosol"/>
    <property type="evidence" value="ECO:0007669"/>
    <property type="project" value="TreeGrafter"/>
</dbReference>
<evidence type="ECO:0000313" key="17">
    <source>
        <dbReference type="EMBL" id="MCM6772604.1"/>
    </source>
</evidence>
<evidence type="ECO:0000256" key="4">
    <source>
        <dbReference type="ARBA" id="ARBA00007812"/>
    </source>
</evidence>
<dbReference type="AlphaFoldDB" id="A0A9X2E1S2"/>
<comment type="cofactor">
    <cofactor evidence="2">
        <name>thiamine diphosphate</name>
        <dbReference type="ChEBI" id="CHEBI:58937"/>
    </cofactor>
</comment>
<dbReference type="Pfam" id="PF02776">
    <property type="entry name" value="TPP_enzyme_N"/>
    <property type="match status" value="1"/>
</dbReference>
<feature type="region of interest" description="Disordered" evidence="13">
    <location>
        <begin position="1"/>
        <end position="28"/>
    </location>
</feature>
<dbReference type="PANTHER" id="PTHR43452">
    <property type="entry name" value="PYRUVATE DECARBOXYLASE"/>
    <property type="match status" value="1"/>
</dbReference>
<dbReference type="InterPro" id="IPR012001">
    <property type="entry name" value="Thiamin_PyroP_enz_TPP-bd_dom"/>
</dbReference>
<dbReference type="Pfam" id="PF00205">
    <property type="entry name" value="TPP_enzyme_M"/>
    <property type="match status" value="1"/>
</dbReference>
<dbReference type="InterPro" id="IPR029061">
    <property type="entry name" value="THDP-binding"/>
</dbReference>
<evidence type="ECO:0000256" key="9">
    <source>
        <dbReference type="ARBA" id="ARBA00023052"/>
    </source>
</evidence>
<evidence type="ECO:0000256" key="7">
    <source>
        <dbReference type="ARBA" id="ARBA00022793"/>
    </source>
</evidence>
<comment type="cofactor">
    <cofactor evidence="11">
        <name>Mg(2+)</name>
        <dbReference type="ChEBI" id="CHEBI:18420"/>
    </cofactor>
    <text evidence="11">Binds 1 Mg(2+) per subunit.</text>
</comment>
<evidence type="ECO:0000313" key="18">
    <source>
        <dbReference type="Proteomes" id="UP001139157"/>
    </source>
</evidence>
<dbReference type="InterPro" id="IPR047213">
    <property type="entry name" value="TPP_PYR_PDC_IPDC-like"/>
</dbReference>
<dbReference type="PIRSF" id="PIRSF036565">
    <property type="entry name" value="Pyruvt_ip_decrb"/>
    <property type="match status" value="1"/>
</dbReference>
<dbReference type="Pfam" id="PF02775">
    <property type="entry name" value="TPP_enzyme_C"/>
    <property type="match status" value="1"/>
</dbReference>
<gene>
    <name evidence="17" type="ORF">NDR86_03835</name>
</gene>
<evidence type="ECO:0000256" key="2">
    <source>
        <dbReference type="ARBA" id="ARBA00001964"/>
    </source>
</evidence>
<dbReference type="CDD" id="cd02005">
    <property type="entry name" value="TPP_PDC_IPDC"/>
    <property type="match status" value="1"/>
</dbReference>
<dbReference type="Proteomes" id="UP001139157">
    <property type="component" value="Unassembled WGS sequence"/>
</dbReference>
<feature type="binding site" evidence="11">
    <location>
        <position position="503"/>
    </location>
    <ligand>
        <name>Mg(2+)</name>
        <dbReference type="ChEBI" id="CHEBI:18420"/>
    </ligand>
</feature>
<sequence>MPSEPPDTDDRGSATAPEGTGGEGAKRGLPRRAVLAAGAVAAASGVAAAVAVDKFHGGTRFFGEDSTPPTVAEYVVARLADLGIEHVFGVPGDYVFGLDNAIEASDRVTWVGAANELNAAYAADGYARIRGAAILCTTYAVGELSALNGVMGSYAERLPIFHLVGQPSSKLQRARAVTHHSLGDGMFRQFECLSAASACVSAHLTARNAIAEMERVIIEALAQRRPAYLTIAADEALLPIIGTPVAGVPLAEVPRPHSDSASLDAAIAAITERVTASKATVVLPAYTIGRFGLARQLIRFLDASGLAYATTPMDKAQISETNPHFLGMYAGDGSEPDVKKAVEGAEVILNLGGVAFVDSNTGLWTDALDPARMITVWPDYVQIGHTIFGGIYLADVLEQLTTALPETRTPRPNPPAALPVPGATADRVSSATLYPRLAEFLRDDDVVIAETGLCLAHMARLRLPEGAVFHNQTLWGSIGWATPAAFGAALADSSRRTVLVTGDGAHQLTANEIGTMGRYGVKPVIIVLNNAMYGIEEILNEQQGHVYDVLTPWNYHQLPEALGCKDWYTARVTTLGELDTALATAAGHDSGCYLEIMLDRSDIPQSLPTPTLHMIYQTAPAGPALPPLAITAAAETTNGSGHIS</sequence>
<keyword evidence="10" id="KW-0456">Lyase</keyword>
<dbReference type="InterPro" id="IPR047214">
    <property type="entry name" value="TPP_PDC_IPDC"/>
</dbReference>
<comment type="cofactor">
    <cofactor evidence="1">
        <name>a metal cation</name>
        <dbReference type="ChEBI" id="CHEBI:25213"/>
    </cofactor>
</comment>
<comment type="caution">
    <text evidence="17">The sequence shown here is derived from an EMBL/GenBank/DDBJ whole genome shotgun (WGS) entry which is preliminary data.</text>
</comment>
<evidence type="ECO:0000256" key="3">
    <source>
        <dbReference type="ARBA" id="ARBA00002938"/>
    </source>
</evidence>
<dbReference type="GO" id="GO:0004737">
    <property type="term" value="F:pyruvate decarboxylase activity"/>
    <property type="evidence" value="ECO:0007669"/>
    <property type="project" value="TreeGrafter"/>
</dbReference>
<dbReference type="GO" id="GO:0000949">
    <property type="term" value="P:aromatic amino acid family catabolic process to alcohol via Ehrlich pathway"/>
    <property type="evidence" value="ECO:0007669"/>
    <property type="project" value="TreeGrafter"/>
</dbReference>
<keyword evidence="7" id="KW-0210">Decarboxylase</keyword>
<dbReference type="SUPFAM" id="SSF52467">
    <property type="entry name" value="DHS-like NAD/FAD-binding domain"/>
    <property type="match status" value="1"/>
</dbReference>
<dbReference type="RefSeq" id="WP_251909450.1">
    <property type="nucleotide sequence ID" value="NZ_JAMRXG010000001.1"/>
</dbReference>
<accession>A0A9X2E1S2</accession>
<organism evidence="17 18">
    <name type="scientific">Nocardia pulmonis</name>
    <dbReference type="NCBI Taxonomy" id="2951408"/>
    <lineage>
        <taxon>Bacteria</taxon>
        <taxon>Bacillati</taxon>
        <taxon>Actinomycetota</taxon>
        <taxon>Actinomycetes</taxon>
        <taxon>Mycobacteriales</taxon>
        <taxon>Nocardiaceae</taxon>
        <taxon>Nocardia</taxon>
    </lineage>
</organism>
<evidence type="ECO:0000256" key="1">
    <source>
        <dbReference type="ARBA" id="ARBA00001920"/>
    </source>
</evidence>
<evidence type="ECO:0000259" key="14">
    <source>
        <dbReference type="Pfam" id="PF00205"/>
    </source>
</evidence>
<feature type="domain" description="Thiamine pyrophosphate enzyme N-terminal TPP-binding" evidence="16">
    <location>
        <begin position="70"/>
        <end position="179"/>
    </location>
</feature>
<evidence type="ECO:0000256" key="8">
    <source>
        <dbReference type="ARBA" id="ARBA00022842"/>
    </source>
</evidence>
<feature type="domain" description="Thiamine pyrophosphate enzyme central" evidence="14">
    <location>
        <begin position="267"/>
        <end position="387"/>
    </location>
</feature>
<comment type="function">
    <text evidence="3">Decarboxylates branched-chain and aromatic alpha-keto acids to aldehydes.</text>
</comment>
<dbReference type="GO" id="GO:0030976">
    <property type="term" value="F:thiamine pyrophosphate binding"/>
    <property type="evidence" value="ECO:0007669"/>
    <property type="project" value="InterPro"/>
</dbReference>
<dbReference type="PROSITE" id="PS51318">
    <property type="entry name" value="TAT"/>
    <property type="match status" value="1"/>
</dbReference>
<name>A0A9X2E1S2_9NOCA</name>
<dbReference type="InterPro" id="IPR011766">
    <property type="entry name" value="TPP_enzyme_TPP-bd"/>
</dbReference>
<evidence type="ECO:0000256" key="10">
    <source>
        <dbReference type="ARBA" id="ARBA00023239"/>
    </source>
</evidence>